<feature type="non-terminal residue" evidence="2">
    <location>
        <position position="81"/>
    </location>
</feature>
<sequence length="81" mass="9283">MNLEVGLLTLKQFRSCWSMMRQMRDNTKWIMLTTAIAFVGLMVFQWGMDITGQGGMTIGEIGRVNGTPILIDDFNQINRRL</sequence>
<evidence type="ECO:0000313" key="2">
    <source>
        <dbReference type="EMBL" id="SVB64148.1"/>
    </source>
</evidence>
<name>A0A382FM45_9ZZZZ</name>
<dbReference type="AlphaFoldDB" id="A0A382FM45"/>
<reference evidence="2" key="1">
    <citation type="submission" date="2018-05" db="EMBL/GenBank/DDBJ databases">
        <authorList>
            <person name="Lanie J.A."/>
            <person name="Ng W.-L."/>
            <person name="Kazmierczak K.M."/>
            <person name="Andrzejewski T.M."/>
            <person name="Davidsen T.M."/>
            <person name="Wayne K.J."/>
            <person name="Tettelin H."/>
            <person name="Glass J.I."/>
            <person name="Rusch D."/>
            <person name="Podicherti R."/>
            <person name="Tsui H.-C.T."/>
            <person name="Winkler M.E."/>
        </authorList>
    </citation>
    <scope>NUCLEOTIDE SEQUENCE</scope>
</reference>
<evidence type="ECO:0000256" key="1">
    <source>
        <dbReference type="SAM" id="Phobius"/>
    </source>
</evidence>
<gene>
    <name evidence="2" type="ORF">METZ01_LOCUS217002</name>
</gene>
<accession>A0A382FM45</accession>
<dbReference type="EMBL" id="UINC01050777">
    <property type="protein sequence ID" value="SVB64148.1"/>
    <property type="molecule type" value="Genomic_DNA"/>
</dbReference>
<keyword evidence="1" id="KW-1133">Transmembrane helix</keyword>
<keyword evidence="1" id="KW-0812">Transmembrane</keyword>
<keyword evidence="1" id="KW-0472">Membrane</keyword>
<proteinExistence type="predicted"/>
<feature type="transmembrane region" description="Helical" evidence="1">
    <location>
        <begin position="29"/>
        <end position="48"/>
    </location>
</feature>
<dbReference type="Pfam" id="PF13624">
    <property type="entry name" value="SurA_N_3"/>
    <property type="match status" value="1"/>
</dbReference>
<organism evidence="2">
    <name type="scientific">marine metagenome</name>
    <dbReference type="NCBI Taxonomy" id="408172"/>
    <lineage>
        <taxon>unclassified sequences</taxon>
        <taxon>metagenomes</taxon>
        <taxon>ecological metagenomes</taxon>
    </lineage>
</organism>
<protein>
    <submittedName>
        <fullName evidence="2">Uncharacterized protein</fullName>
    </submittedName>
</protein>